<evidence type="ECO:0000313" key="3">
    <source>
        <dbReference type="Proteomes" id="UP000067626"/>
    </source>
</evidence>
<evidence type="ECO:0000256" key="1">
    <source>
        <dbReference type="SAM" id="SignalP"/>
    </source>
</evidence>
<feature type="chain" id="PRO_5005459058" description="Secreted protein" evidence="1">
    <location>
        <begin position="19"/>
        <end position="202"/>
    </location>
</feature>
<evidence type="ECO:0008006" key="4">
    <source>
        <dbReference type="Google" id="ProtNLM"/>
    </source>
</evidence>
<keyword evidence="1" id="KW-0732">Signal</keyword>
<dbReference type="RefSeq" id="WP_050429608.1">
    <property type="nucleotide sequence ID" value="NZ_CP012159.1"/>
</dbReference>
<dbReference type="AlphaFoldDB" id="A0A0K1E956"/>
<dbReference type="PROSITE" id="PS51257">
    <property type="entry name" value="PROKAR_LIPOPROTEIN"/>
    <property type="match status" value="1"/>
</dbReference>
<keyword evidence="3" id="KW-1185">Reference proteome</keyword>
<gene>
    <name evidence="2" type="ORF">CMC5_013370</name>
</gene>
<dbReference type="Proteomes" id="UP000067626">
    <property type="component" value="Chromosome"/>
</dbReference>
<sequence length="202" mass="20976">MRATLVVASALLSLLGAASCEWETCRTLADGTQVCGDEEPAMGDGQIDLTCSDFFSAGVPVVRSLSGPAQCSYSSTDGLLVQVTSETCDSLTVRLRDFNGPGRYRGDGAADGPVQVLANLVVPDTGCSDSYLIQSYPNAACSTTPNPCTVEVTGDIDTTQGGDMKLTITCGQLVFNHPPEGCGICQPQKDMTLDIEGCTFGG</sequence>
<accession>A0A0K1E956</accession>
<proteinExistence type="predicted"/>
<evidence type="ECO:0000313" key="2">
    <source>
        <dbReference type="EMBL" id="AKT37207.1"/>
    </source>
</evidence>
<name>A0A0K1E956_CHOCO</name>
<organism evidence="2 3">
    <name type="scientific">Chondromyces crocatus</name>
    <dbReference type="NCBI Taxonomy" id="52"/>
    <lineage>
        <taxon>Bacteria</taxon>
        <taxon>Pseudomonadati</taxon>
        <taxon>Myxococcota</taxon>
        <taxon>Polyangia</taxon>
        <taxon>Polyangiales</taxon>
        <taxon>Polyangiaceae</taxon>
        <taxon>Chondromyces</taxon>
    </lineage>
</organism>
<dbReference type="OrthoDB" id="9837918at2"/>
<dbReference type="KEGG" id="ccro:CMC5_013370"/>
<reference evidence="2 3" key="1">
    <citation type="submission" date="2015-07" db="EMBL/GenBank/DDBJ databases">
        <title>Genome analysis of myxobacterium Chondromyces crocatus Cm c5 reveals a high potential for natural compound synthesis and the genetic basis for the loss of fruiting body formation.</title>
        <authorList>
            <person name="Zaburannyi N."/>
            <person name="Bunk B."/>
            <person name="Maier J."/>
            <person name="Overmann J."/>
            <person name="Mueller R."/>
        </authorList>
    </citation>
    <scope>NUCLEOTIDE SEQUENCE [LARGE SCALE GENOMIC DNA]</scope>
    <source>
        <strain evidence="2 3">Cm c5</strain>
    </source>
</reference>
<dbReference type="EMBL" id="CP012159">
    <property type="protein sequence ID" value="AKT37207.1"/>
    <property type="molecule type" value="Genomic_DNA"/>
</dbReference>
<protein>
    <recommendedName>
        <fullName evidence="4">Secreted protein</fullName>
    </recommendedName>
</protein>
<feature type="signal peptide" evidence="1">
    <location>
        <begin position="1"/>
        <end position="18"/>
    </location>
</feature>